<dbReference type="RefSeq" id="XP_810437.1">
    <property type="nucleotide sequence ID" value="XM_805344.1"/>
</dbReference>
<gene>
    <name evidence="1" type="ORF">Tc00.1047053506543.113</name>
</gene>
<dbReference type="GeneID" id="3541201"/>
<comment type="caution">
    <text evidence="1">The sequence shown here is derived from an EMBL/GenBank/DDBJ whole genome shotgun (WGS) entry which is preliminary data.</text>
</comment>
<organism evidence="1 2">
    <name type="scientific">Trypanosoma cruzi (strain CL Brener)</name>
    <dbReference type="NCBI Taxonomy" id="353153"/>
    <lineage>
        <taxon>Eukaryota</taxon>
        <taxon>Discoba</taxon>
        <taxon>Euglenozoa</taxon>
        <taxon>Kinetoplastea</taxon>
        <taxon>Metakinetoplastina</taxon>
        <taxon>Trypanosomatida</taxon>
        <taxon>Trypanosomatidae</taxon>
        <taxon>Trypanosoma</taxon>
        <taxon>Schizotrypanum</taxon>
    </lineage>
</organism>
<dbReference type="EMBL" id="AAHK01000865">
    <property type="protein sequence ID" value="EAN88586.1"/>
    <property type="molecule type" value="Genomic_DNA"/>
</dbReference>
<accession>Q4D7S6</accession>
<dbReference type="KEGG" id="tcr:506543.113"/>
<dbReference type="AlphaFoldDB" id="Q4D7S6"/>
<protein>
    <submittedName>
        <fullName evidence="1">Uncharacterized protein</fullName>
    </submittedName>
</protein>
<dbReference type="InParanoid" id="Q4D7S6"/>
<reference evidence="1 2" key="1">
    <citation type="journal article" date="2005" name="Science">
        <title>The genome sequence of Trypanosoma cruzi, etiologic agent of Chagas disease.</title>
        <authorList>
            <person name="El-Sayed N.M."/>
            <person name="Myler P.J."/>
            <person name="Bartholomeu D.C."/>
            <person name="Nilsson D."/>
            <person name="Aggarwal G."/>
            <person name="Tran A.N."/>
            <person name="Ghedin E."/>
            <person name="Worthey E.A."/>
            <person name="Delcher A.L."/>
            <person name="Blandin G."/>
            <person name="Westenberger S.J."/>
            <person name="Caler E."/>
            <person name="Cerqueira G.C."/>
            <person name="Branche C."/>
            <person name="Haas B."/>
            <person name="Anupama A."/>
            <person name="Arner E."/>
            <person name="Aslund L."/>
            <person name="Attipoe P."/>
            <person name="Bontempi E."/>
            <person name="Bringaud F."/>
            <person name="Burton P."/>
            <person name="Cadag E."/>
            <person name="Campbell D.A."/>
            <person name="Carrington M."/>
            <person name="Crabtree J."/>
            <person name="Darban H."/>
            <person name="da Silveira J.F."/>
            <person name="de Jong P."/>
            <person name="Edwards K."/>
            <person name="Englund P.T."/>
            <person name="Fazelina G."/>
            <person name="Feldblyum T."/>
            <person name="Ferella M."/>
            <person name="Frasch A.C."/>
            <person name="Gull K."/>
            <person name="Horn D."/>
            <person name="Hou L."/>
            <person name="Huang Y."/>
            <person name="Kindlund E."/>
            <person name="Klingbeil M."/>
            <person name="Kluge S."/>
            <person name="Koo H."/>
            <person name="Lacerda D."/>
            <person name="Levin M.J."/>
            <person name="Lorenzi H."/>
            <person name="Louie T."/>
            <person name="Machado C.R."/>
            <person name="McCulloch R."/>
            <person name="McKenna A."/>
            <person name="Mizuno Y."/>
            <person name="Mottram J.C."/>
            <person name="Nelson S."/>
            <person name="Ochaya S."/>
            <person name="Osoegawa K."/>
            <person name="Pai G."/>
            <person name="Parsons M."/>
            <person name="Pentony M."/>
            <person name="Pettersson U."/>
            <person name="Pop M."/>
            <person name="Ramirez J.L."/>
            <person name="Rinta J."/>
            <person name="Robertson L."/>
            <person name="Salzberg S.L."/>
            <person name="Sanchez D.O."/>
            <person name="Seyler A."/>
            <person name="Sharma R."/>
            <person name="Shetty J."/>
            <person name="Simpson A.J."/>
            <person name="Sisk E."/>
            <person name="Tammi M.T."/>
            <person name="Tarleton R."/>
            <person name="Teixeira S."/>
            <person name="Van Aken S."/>
            <person name="Vogt C."/>
            <person name="Ward P.N."/>
            <person name="Wickstead B."/>
            <person name="Wortman J."/>
            <person name="White O."/>
            <person name="Fraser C.M."/>
            <person name="Stuart K.D."/>
            <person name="Andersson B."/>
        </authorList>
    </citation>
    <scope>NUCLEOTIDE SEQUENCE [LARGE SCALE GENOMIC DNA]</scope>
    <source>
        <strain evidence="1 2">CL Brener</strain>
    </source>
</reference>
<evidence type="ECO:0000313" key="1">
    <source>
        <dbReference type="EMBL" id="EAN88586.1"/>
    </source>
</evidence>
<sequence length="55" mass="6015">HRYTPHSTPNHHHPYYAGSTAAVNVTVGSARTMTSPLPVCVGQETWGNPPRQLHP</sequence>
<feature type="non-terminal residue" evidence="1">
    <location>
        <position position="1"/>
    </location>
</feature>
<keyword evidence="2" id="KW-1185">Reference proteome</keyword>
<name>Q4D7S6_TRYCC</name>
<evidence type="ECO:0000313" key="2">
    <source>
        <dbReference type="Proteomes" id="UP000002296"/>
    </source>
</evidence>
<proteinExistence type="predicted"/>
<dbReference type="PaxDb" id="353153-Q4D7S6"/>
<dbReference type="Proteomes" id="UP000002296">
    <property type="component" value="Unassembled WGS sequence"/>
</dbReference>